<keyword evidence="3" id="KW-1185">Reference proteome</keyword>
<sequence length="104" mass="11590">MSKTNISAIELLEFIKSGKQPVLIDVREKIEFHTYNIGGINMPLARLADYIKDAEYNKNDEIVVVCKAGLRSRTAQVLLQQQGYTNVLNLTGGLIAIQKINNSL</sequence>
<feature type="domain" description="Rhodanese" evidence="1">
    <location>
        <begin position="17"/>
        <end position="99"/>
    </location>
</feature>
<dbReference type="EMBL" id="BAABJI010000001">
    <property type="protein sequence ID" value="GAA4909916.1"/>
    <property type="molecule type" value="Genomic_DNA"/>
</dbReference>
<accession>A0ABP9FPA1</accession>
<comment type="caution">
    <text evidence="2">The sequence shown here is derived from an EMBL/GenBank/DDBJ whole genome shotgun (WGS) entry which is preliminary data.</text>
</comment>
<dbReference type="Pfam" id="PF00581">
    <property type="entry name" value="Rhodanese"/>
    <property type="match status" value="1"/>
</dbReference>
<dbReference type="PROSITE" id="PS50206">
    <property type="entry name" value="RHODANESE_3"/>
    <property type="match status" value="1"/>
</dbReference>
<dbReference type="InterPro" id="IPR050229">
    <property type="entry name" value="GlpE_sulfurtransferase"/>
</dbReference>
<dbReference type="Gene3D" id="3.40.250.10">
    <property type="entry name" value="Rhodanese-like domain"/>
    <property type="match status" value="1"/>
</dbReference>
<evidence type="ECO:0000313" key="3">
    <source>
        <dbReference type="Proteomes" id="UP001501436"/>
    </source>
</evidence>
<dbReference type="RefSeq" id="WP_345329974.1">
    <property type="nucleotide sequence ID" value="NZ_BAABJI010000001.1"/>
</dbReference>
<evidence type="ECO:0000259" key="1">
    <source>
        <dbReference type="PROSITE" id="PS50206"/>
    </source>
</evidence>
<reference evidence="3" key="1">
    <citation type="journal article" date="2019" name="Int. J. Syst. Evol. Microbiol.">
        <title>The Global Catalogue of Microorganisms (GCM) 10K type strain sequencing project: providing services to taxonomists for standard genome sequencing and annotation.</title>
        <authorList>
            <consortium name="The Broad Institute Genomics Platform"/>
            <consortium name="The Broad Institute Genome Sequencing Center for Infectious Disease"/>
            <person name="Wu L."/>
            <person name="Ma J."/>
        </authorList>
    </citation>
    <scope>NUCLEOTIDE SEQUENCE [LARGE SCALE GENOMIC DNA]</scope>
    <source>
        <strain evidence="3">JCM 18283</strain>
    </source>
</reference>
<dbReference type="SUPFAM" id="SSF52821">
    <property type="entry name" value="Rhodanese/Cell cycle control phosphatase"/>
    <property type="match status" value="1"/>
</dbReference>
<protein>
    <submittedName>
        <fullName evidence="2">Rhodanese-like domain-containing protein</fullName>
    </submittedName>
</protein>
<organism evidence="2 3">
    <name type="scientific">Mucilaginibacter defluvii</name>
    <dbReference type="NCBI Taxonomy" id="1196019"/>
    <lineage>
        <taxon>Bacteria</taxon>
        <taxon>Pseudomonadati</taxon>
        <taxon>Bacteroidota</taxon>
        <taxon>Sphingobacteriia</taxon>
        <taxon>Sphingobacteriales</taxon>
        <taxon>Sphingobacteriaceae</taxon>
        <taxon>Mucilaginibacter</taxon>
    </lineage>
</organism>
<proteinExistence type="predicted"/>
<dbReference type="PANTHER" id="PTHR43031">
    <property type="entry name" value="FAD-DEPENDENT OXIDOREDUCTASE"/>
    <property type="match status" value="1"/>
</dbReference>
<gene>
    <name evidence="2" type="ORF">GCM10023313_11290</name>
</gene>
<evidence type="ECO:0000313" key="2">
    <source>
        <dbReference type="EMBL" id="GAA4909916.1"/>
    </source>
</evidence>
<dbReference type="InterPro" id="IPR036873">
    <property type="entry name" value="Rhodanese-like_dom_sf"/>
</dbReference>
<name>A0ABP9FPA1_9SPHI</name>
<dbReference type="CDD" id="cd00158">
    <property type="entry name" value="RHOD"/>
    <property type="match status" value="1"/>
</dbReference>
<dbReference type="InterPro" id="IPR001763">
    <property type="entry name" value="Rhodanese-like_dom"/>
</dbReference>
<dbReference type="PANTHER" id="PTHR43031:SF1">
    <property type="entry name" value="PYRIDINE NUCLEOTIDE-DISULPHIDE OXIDOREDUCTASE"/>
    <property type="match status" value="1"/>
</dbReference>
<dbReference type="Proteomes" id="UP001501436">
    <property type="component" value="Unassembled WGS sequence"/>
</dbReference>
<dbReference type="SMART" id="SM00450">
    <property type="entry name" value="RHOD"/>
    <property type="match status" value="1"/>
</dbReference>